<sequence>MFTIGQKLGNLSKGRGFGKYLTSEAGDKQLCRVGSDKEGQPGKGSEVYPRSSTNKPEGDWDLNSSSGQKCHRGLVVQGQKKKTKQRVLVPIAELKQSQRSCDYLKDELRSTNLEPKDLPRRVIHPNADPRGPIRISILLVLPVLKSRAKADEFLVDKSGIQKQKQQLDQRMRLHYKVAIEQIEQAQIDVTFNLLVRKRHAE</sequence>
<evidence type="ECO:0000313" key="3">
    <source>
        <dbReference type="Proteomes" id="UP000325081"/>
    </source>
</evidence>
<feature type="compositionally biased region" description="Basic and acidic residues" evidence="1">
    <location>
        <begin position="28"/>
        <end position="40"/>
    </location>
</feature>
<gene>
    <name evidence="2" type="ORF">STAS_23139</name>
</gene>
<keyword evidence="3" id="KW-1185">Reference proteome</keyword>
<feature type="region of interest" description="Disordered" evidence="1">
    <location>
        <begin position="28"/>
        <end position="68"/>
    </location>
</feature>
<organism evidence="2 3">
    <name type="scientific">Striga asiatica</name>
    <name type="common">Asiatic witchweed</name>
    <name type="synonym">Buchnera asiatica</name>
    <dbReference type="NCBI Taxonomy" id="4170"/>
    <lineage>
        <taxon>Eukaryota</taxon>
        <taxon>Viridiplantae</taxon>
        <taxon>Streptophyta</taxon>
        <taxon>Embryophyta</taxon>
        <taxon>Tracheophyta</taxon>
        <taxon>Spermatophyta</taxon>
        <taxon>Magnoliopsida</taxon>
        <taxon>eudicotyledons</taxon>
        <taxon>Gunneridae</taxon>
        <taxon>Pentapetalae</taxon>
        <taxon>asterids</taxon>
        <taxon>lamiids</taxon>
        <taxon>Lamiales</taxon>
        <taxon>Orobanchaceae</taxon>
        <taxon>Buchnereae</taxon>
        <taxon>Striga</taxon>
    </lineage>
</organism>
<protein>
    <submittedName>
        <fullName evidence="2">Phospholipase D family protein</fullName>
    </submittedName>
</protein>
<evidence type="ECO:0000256" key="1">
    <source>
        <dbReference type="SAM" id="MobiDB-lite"/>
    </source>
</evidence>
<dbReference type="Proteomes" id="UP000325081">
    <property type="component" value="Unassembled WGS sequence"/>
</dbReference>
<name>A0A5A7QLT1_STRAF</name>
<reference evidence="3" key="1">
    <citation type="journal article" date="2019" name="Curr. Biol.">
        <title>Genome Sequence of Striga asiatica Provides Insight into the Evolution of Plant Parasitism.</title>
        <authorList>
            <person name="Yoshida S."/>
            <person name="Kim S."/>
            <person name="Wafula E.K."/>
            <person name="Tanskanen J."/>
            <person name="Kim Y.M."/>
            <person name="Honaas L."/>
            <person name="Yang Z."/>
            <person name="Spallek T."/>
            <person name="Conn C.E."/>
            <person name="Ichihashi Y."/>
            <person name="Cheong K."/>
            <person name="Cui S."/>
            <person name="Der J.P."/>
            <person name="Gundlach H."/>
            <person name="Jiao Y."/>
            <person name="Hori C."/>
            <person name="Ishida J.K."/>
            <person name="Kasahara H."/>
            <person name="Kiba T."/>
            <person name="Kim M.S."/>
            <person name="Koo N."/>
            <person name="Laohavisit A."/>
            <person name="Lee Y.H."/>
            <person name="Lumba S."/>
            <person name="McCourt P."/>
            <person name="Mortimer J.C."/>
            <person name="Mutuku J.M."/>
            <person name="Nomura T."/>
            <person name="Sasaki-Sekimoto Y."/>
            <person name="Seto Y."/>
            <person name="Wang Y."/>
            <person name="Wakatake T."/>
            <person name="Sakakibara H."/>
            <person name="Demura T."/>
            <person name="Yamaguchi S."/>
            <person name="Yoneyama K."/>
            <person name="Manabe R.I."/>
            <person name="Nelson D.C."/>
            <person name="Schulman A.H."/>
            <person name="Timko M.P."/>
            <person name="dePamphilis C.W."/>
            <person name="Choi D."/>
            <person name="Shirasu K."/>
        </authorList>
    </citation>
    <scope>NUCLEOTIDE SEQUENCE [LARGE SCALE GENOMIC DNA]</scope>
    <source>
        <strain evidence="3">cv. UVA1</strain>
    </source>
</reference>
<evidence type="ECO:0000313" key="2">
    <source>
        <dbReference type="EMBL" id="GER46114.1"/>
    </source>
</evidence>
<proteinExistence type="predicted"/>
<comment type="caution">
    <text evidence="2">The sequence shown here is derived from an EMBL/GenBank/DDBJ whole genome shotgun (WGS) entry which is preliminary data.</text>
</comment>
<dbReference type="AlphaFoldDB" id="A0A5A7QLT1"/>
<accession>A0A5A7QLT1</accession>
<dbReference type="OrthoDB" id="10646354at2759"/>
<dbReference type="EMBL" id="BKCP01007405">
    <property type="protein sequence ID" value="GER46114.1"/>
    <property type="molecule type" value="Genomic_DNA"/>
</dbReference>